<dbReference type="Proteomes" id="UP000366872">
    <property type="component" value="Unassembled WGS sequence"/>
</dbReference>
<gene>
    <name evidence="1" type="ORF">PDESU_01316</name>
</gene>
<dbReference type="PANTHER" id="PTHR34389:SF2">
    <property type="entry name" value="L-RHAMNOSE MUTAROTASE"/>
    <property type="match status" value="1"/>
</dbReference>
<reference evidence="1 2" key="1">
    <citation type="submission" date="2019-04" db="EMBL/GenBank/DDBJ databases">
        <authorList>
            <person name="Van Vliet M D."/>
        </authorList>
    </citation>
    <scope>NUCLEOTIDE SEQUENCE [LARGE SCALE GENOMIC DNA]</scope>
    <source>
        <strain evidence="1 2">F1</strain>
    </source>
</reference>
<dbReference type="GO" id="GO:0016857">
    <property type="term" value="F:racemase and epimerase activity, acting on carbohydrates and derivatives"/>
    <property type="evidence" value="ECO:0007669"/>
    <property type="project" value="InterPro"/>
</dbReference>
<dbReference type="PANTHER" id="PTHR34389">
    <property type="entry name" value="L-RHAMNOSE MUTAROTASE"/>
    <property type="match status" value="1"/>
</dbReference>
<evidence type="ECO:0008006" key="3">
    <source>
        <dbReference type="Google" id="ProtNLM"/>
    </source>
</evidence>
<proteinExistence type="predicted"/>
<organism evidence="1 2">
    <name type="scientific">Pontiella desulfatans</name>
    <dbReference type="NCBI Taxonomy" id="2750659"/>
    <lineage>
        <taxon>Bacteria</taxon>
        <taxon>Pseudomonadati</taxon>
        <taxon>Kiritimatiellota</taxon>
        <taxon>Kiritimatiellia</taxon>
        <taxon>Kiritimatiellales</taxon>
        <taxon>Pontiellaceae</taxon>
        <taxon>Pontiella</taxon>
    </lineage>
</organism>
<dbReference type="AlphaFoldDB" id="A0A6C2TYN9"/>
<dbReference type="SUPFAM" id="SSF54909">
    <property type="entry name" value="Dimeric alpha+beta barrel"/>
    <property type="match status" value="1"/>
</dbReference>
<evidence type="ECO:0000313" key="2">
    <source>
        <dbReference type="Proteomes" id="UP000366872"/>
    </source>
</evidence>
<accession>A0A6C2TYN9</accession>
<keyword evidence="2" id="KW-1185">Reference proteome</keyword>
<dbReference type="Gene3D" id="3.30.70.100">
    <property type="match status" value="1"/>
</dbReference>
<dbReference type="EMBL" id="CAAHFG010000001">
    <property type="protein sequence ID" value="VGO12762.1"/>
    <property type="molecule type" value="Genomic_DNA"/>
</dbReference>
<sequence>MNGLTTVLALIALPVFAFSPYESYLLSGQQTHVALIAVAKEGKADELTIALKTLNEKNATKAFKKADISNVRFYSKKLQAKTWVLVYFDYDGDRYLDAAKDFESVKAVQALDELVGPHPRARQYGATWLQTEWINYIHGAKPIDEPSRFAMVTRVKPEKEQEYRTLHQTVWPGVTDQMVRGNYHDFSIFFVEIGDELFEFFHVEYVGTDSTKDAEANKADPFNQRWWKLTDACQDPLPDADGVWSMMDKISE</sequence>
<evidence type="ECO:0000313" key="1">
    <source>
        <dbReference type="EMBL" id="VGO12762.1"/>
    </source>
</evidence>
<dbReference type="Pfam" id="PF05336">
    <property type="entry name" value="rhaM"/>
    <property type="match status" value="1"/>
</dbReference>
<name>A0A6C2TYN9_PONDE</name>
<dbReference type="InterPro" id="IPR008000">
    <property type="entry name" value="Rham/fucose_mutarotase"/>
</dbReference>
<dbReference type="InterPro" id="IPR011008">
    <property type="entry name" value="Dimeric_a/b-barrel"/>
</dbReference>
<dbReference type="RefSeq" id="WP_222847078.1">
    <property type="nucleotide sequence ID" value="NZ_CAAHFG010000001.1"/>
</dbReference>
<protein>
    <recommendedName>
        <fullName evidence="3">L-rhamnose mutarotase</fullName>
    </recommendedName>
</protein>